<proteinExistence type="predicted"/>
<reference evidence="2" key="2">
    <citation type="submission" date="2020-05" db="UniProtKB">
        <authorList>
            <consortium name="EnsemblMetazoa"/>
        </authorList>
    </citation>
    <scope>IDENTIFICATION</scope>
</reference>
<evidence type="ECO:0000313" key="2">
    <source>
        <dbReference type="EnsemblMetazoa" id="ASIC001249-PA"/>
    </source>
</evidence>
<protein>
    <submittedName>
        <fullName evidence="1 2">Uncharacterized protein</fullName>
    </submittedName>
</protein>
<dbReference type="Proteomes" id="UP000030765">
    <property type="component" value="Unassembled WGS sequence"/>
</dbReference>
<gene>
    <name evidence="1" type="ORF">ZHAS_00001249</name>
</gene>
<dbReference type="EnsemblMetazoa" id="ASIC001249-RA">
    <property type="protein sequence ID" value="ASIC001249-PA"/>
    <property type="gene ID" value="ASIC001249"/>
</dbReference>
<name>A0A084WUZ5_ANOSI</name>
<evidence type="ECO:0000313" key="3">
    <source>
        <dbReference type="Proteomes" id="UP000030765"/>
    </source>
</evidence>
<dbReference type="EMBL" id="KL642700">
    <property type="protein sequence ID" value="KFB54039.1"/>
    <property type="molecule type" value="Genomic_DNA"/>
</dbReference>
<sequence>MDAARREPDYEIAGPNPIHAGENLVRLDHSHAVSGQIVLSRCVHRWHFGRFSTEQGTVCLPTTFSDAFYDESRRRNLQPTARYVVEEGKRFRTGTKHIVRTHCHQIDTDCVPTVECLGNLQLCSDTVRALDEHGVTVADLFSGSVLTKQSPETSEPSNNAGPVRSTGERLYPLYKRIAGIDIDAAGFV</sequence>
<dbReference type="AlphaFoldDB" id="A0A084WUZ5"/>
<evidence type="ECO:0000313" key="1">
    <source>
        <dbReference type="EMBL" id="KFB54039.1"/>
    </source>
</evidence>
<keyword evidence="3" id="KW-1185">Reference proteome</keyword>
<organism evidence="1">
    <name type="scientific">Anopheles sinensis</name>
    <name type="common">Mosquito</name>
    <dbReference type="NCBI Taxonomy" id="74873"/>
    <lineage>
        <taxon>Eukaryota</taxon>
        <taxon>Metazoa</taxon>
        <taxon>Ecdysozoa</taxon>
        <taxon>Arthropoda</taxon>
        <taxon>Hexapoda</taxon>
        <taxon>Insecta</taxon>
        <taxon>Pterygota</taxon>
        <taxon>Neoptera</taxon>
        <taxon>Endopterygota</taxon>
        <taxon>Diptera</taxon>
        <taxon>Nematocera</taxon>
        <taxon>Culicoidea</taxon>
        <taxon>Culicidae</taxon>
        <taxon>Anophelinae</taxon>
        <taxon>Anopheles</taxon>
    </lineage>
</organism>
<accession>A0A084WUZ5</accession>
<dbReference type="EMBL" id="ATLV01005464">
    <property type="status" value="NOT_ANNOTATED_CDS"/>
    <property type="molecule type" value="Genomic_DNA"/>
</dbReference>
<dbReference type="VEuPathDB" id="VectorBase:ASIC001249"/>
<reference evidence="1 3" key="1">
    <citation type="journal article" date="2014" name="BMC Genomics">
        <title>Genome sequence of Anopheles sinensis provides insight into genetics basis of mosquito competence for malaria parasites.</title>
        <authorList>
            <person name="Zhou D."/>
            <person name="Zhang D."/>
            <person name="Ding G."/>
            <person name="Shi L."/>
            <person name="Hou Q."/>
            <person name="Ye Y."/>
            <person name="Xu Y."/>
            <person name="Zhou H."/>
            <person name="Xiong C."/>
            <person name="Li S."/>
            <person name="Yu J."/>
            <person name="Hong S."/>
            <person name="Yu X."/>
            <person name="Zou P."/>
            <person name="Chen C."/>
            <person name="Chang X."/>
            <person name="Wang W."/>
            <person name="Lv Y."/>
            <person name="Sun Y."/>
            <person name="Ma L."/>
            <person name="Shen B."/>
            <person name="Zhu C."/>
        </authorList>
    </citation>
    <scope>NUCLEOTIDE SEQUENCE [LARGE SCALE GENOMIC DNA]</scope>
</reference>